<dbReference type="GO" id="GO:0002181">
    <property type="term" value="P:cytoplasmic translation"/>
    <property type="evidence" value="ECO:0007669"/>
    <property type="project" value="TreeGrafter"/>
</dbReference>
<dbReference type="Proteomes" id="UP001431783">
    <property type="component" value="Unassembled WGS sequence"/>
</dbReference>
<protein>
    <recommendedName>
        <fullName evidence="4">Large ribosomal subunit protein uL22</fullName>
    </recommendedName>
    <alternativeName>
        <fullName evidence="5">60S ribosomal protein L17</fullName>
    </alternativeName>
</protein>
<evidence type="ECO:0000256" key="2">
    <source>
        <dbReference type="ARBA" id="ARBA00022980"/>
    </source>
</evidence>
<comment type="caution">
    <text evidence="7">The sequence shown here is derived from an EMBL/GenBank/DDBJ whole genome shotgun (WGS) entry which is preliminary data.</text>
</comment>
<dbReference type="NCBIfam" id="TIGR01038">
    <property type="entry name" value="uL22_arch_euk"/>
    <property type="match status" value="1"/>
</dbReference>
<keyword evidence="2 6" id="KW-0689">Ribosomal protein</keyword>
<evidence type="ECO:0000256" key="4">
    <source>
        <dbReference type="ARBA" id="ARBA00035207"/>
    </source>
</evidence>
<comment type="similarity">
    <text evidence="1 6">Belongs to the universal ribosomal protein uL22 family.</text>
</comment>
<dbReference type="Gene3D" id="3.90.470.10">
    <property type="entry name" value="Ribosomal protein L22/L17"/>
    <property type="match status" value="1"/>
</dbReference>
<dbReference type="CDD" id="cd00336">
    <property type="entry name" value="Ribosomal_L22"/>
    <property type="match status" value="1"/>
</dbReference>
<name>A0AAW1U790_9CUCU</name>
<evidence type="ECO:0000313" key="8">
    <source>
        <dbReference type="Proteomes" id="UP001431783"/>
    </source>
</evidence>
<evidence type="ECO:0000256" key="3">
    <source>
        <dbReference type="ARBA" id="ARBA00023274"/>
    </source>
</evidence>
<dbReference type="PANTHER" id="PTHR11593:SF10">
    <property type="entry name" value="60S RIBOSOMAL PROTEIN L17"/>
    <property type="match status" value="1"/>
</dbReference>
<keyword evidence="8" id="KW-1185">Reference proteome</keyword>
<dbReference type="InterPro" id="IPR005721">
    <property type="entry name" value="Ribosomal_uL22_euk/arc"/>
</dbReference>
<dbReference type="Pfam" id="PF00237">
    <property type="entry name" value="Ribosomal_L22"/>
    <property type="match status" value="1"/>
</dbReference>
<dbReference type="SUPFAM" id="SSF54843">
    <property type="entry name" value="Ribosomal protein L22"/>
    <property type="match status" value="1"/>
</dbReference>
<dbReference type="EMBL" id="JARQZJ010000048">
    <property type="protein sequence ID" value="KAK9878425.1"/>
    <property type="molecule type" value="Genomic_DNA"/>
</dbReference>
<evidence type="ECO:0000256" key="1">
    <source>
        <dbReference type="ARBA" id="ARBA00009451"/>
    </source>
</evidence>
<gene>
    <name evidence="7" type="ORF">WA026_022065</name>
</gene>
<evidence type="ECO:0000256" key="6">
    <source>
        <dbReference type="RuleBase" id="RU004005"/>
    </source>
</evidence>
<proteinExistence type="inferred from homology"/>
<evidence type="ECO:0000313" key="7">
    <source>
        <dbReference type="EMBL" id="KAK9878425.1"/>
    </source>
</evidence>
<organism evidence="7 8">
    <name type="scientific">Henosepilachna vigintioctopunctata</name>
    <dbReference type="NCBI Taxonomy" id="420089"/>
    <lineage>
        <taxon>Eukaryota</taxon>
        <taxon>Metazoa</taxon>
        <taxon>Ecdysozoa</taxon>
        <taxon>Arthropoda</taxon>
        <taxon>Hexapoda</taxon>
        <taxon>Insecta</taxon>
        <taxon>Pterygota</taxon>
        <taxon>Neoptera</taxon>
        <taxon>Endopterygota</taxon>
        <taxon>Coleoptera</taxon>
        <taxon>Polyphaga</taxon>
        <taxon>Cucujiformia</taxon>
        <taxon>Coccinelloidea</taxon>
        <taxon>Coccinellidae</taxon>
        <taxon>Epilachninae</taxon>
        <taxon>Epilachnini</taxon>
        <taxon>Henosepilachna</taxon>
    </lineage>
</organism>
<dbReference type="InterPro" id="IPR036394">
    <property type="entry name" value="Ribosomal_uL22_sf"/>
</dbReference>
<evidence type="ECO:0000256" key="5">
    <source>
        <dbReference type="ARBA" id="ARBA00035325"/>
    </source>
</evidence>
<dbReference type="InterPro" id="IPR001063">
    <property type="entry name" value="Ribosomal_uL22"/>
</dbReference>
<sequence length="172" mass="19432">MGRRSRGNKYSLKSDNLRLLNYAKAKASNLPVHFKNTVETANSIRGMTVSRALAYLKNVLVHKECVPFKKFKSGVSRKSQAKQFGVINGRWPQKSAIAVSGVIKNAIANAEFDNQDHNQYIIHHIQVNQAPKTTRRTYRAHGRINPYVRHLCHIQLIIGNKKEDASIGSDKK</sequence>
<dbReference type="PANTHER" id="PTHR11593">
    <property type="entry name" value="60S RIBOSOMAL PROTEIN L17"/>
    <property type="match status" value="1"/>
</dbReference>
<reference evidence="7 8" key="1">
    <citation type="submission" date="2023-03" db="EMBL/GenBank/DDBJ databases">
        <title>Genome insight into feeding habits of ladybird beetles.</title>
        <authorList>
            <person name="Li H.-S."/>
            <person name="Huang Y.-H."/>
            <person name="Pang H."/>
        </authorList>
    </citation>
    <scope>NUCLEOTIDE SEQUENCE [LARGE SCALE GENOMIC DNA]</scope>
    <source>
        <strain evidence="7">SYSU_2023b</strain>
        <tissue evidence="7">Whole body</tissue>
    </source>
</reference>
<dbReference type="AlphaFoldDB" id="A0AAW1U790"/>
<accession>A0AAW1U790</accession>
<dbReference type="GO" id="GO:0022625">
    <property type="term" value="C:cytosolic large ribosomal subunit"/>
    <property type="evidence" value="ECO:0007669"/>
    <property type="project" value="TreeGrafter"/>
</dbReference>
<keyword evidence="3 6" id="KW-0687">Ribonucleoprotein</keyword>
<dbReference type="GO" id="GO:0003735">
    <property type="term" value="F:structural constituent of ribosome"/>
    <property type="evidence" value="ECO:0007669"/>
    <property type="project" value="InterPro"/>
</dbReference>